<feature type="compositionally biased region" description="Polar residues" evidence="12">
    <location>
        <begin position="1"/>
        <end position="10"/>
    </location>
</feature>
<dbReference type="InterPro" id="IPR013766">
    <property type="entry name" value="Thioredoxin_domain"/>
</dbReference>
<dbReference type="Proteomes" id="UP000305471">
    <property type="component" value="Unassembled WGS sequence"/>
</dbReference>
<feature type="region of interest" description="Disordered" evidence="12">
    <location>
        <begin position="1"/>
        <end position="24"/>
    </location>
</feature>
<evidence type="ECO:0000256" key="7">
    <source>
        <dbReference type="ARBA" id="ARBA00023284"/>
    </source>
</evidence>
<evidence type="ECO:0000259" key="13">
    <source>
        <dbReference type="PROSITE" id="PS51352"/>
    </source>
</evidence>
<dbReference type="InterPro" id="IPR050924">
    <property type="entry name" value="Peroxiredoxin_BCP/PrxQ"/>
</dbReference>
<evidence type="ECO:0000313" key="15">
    <source>
        <dbReference type="Proteomes" id="UP000305471"/>
    </source>
</evidence>
<sequence length="215" mass="23515">MSSLKAQTQAKVDAGRKNNPAFMEGVDREIEKARTFQQGEKALDLGGAAPDFTLPSATGGSFKLSEALNEGAVVLTFYRGSWCPYCNLQLNALQKINDEIKALGAQLVAISPESPDSSLSAEQIKQLPFTVLSDQGAKVAASYGVAWEVPEFLLEHMRNDRQLDLEAINNGNSNILPIPATFVLNKGGEVIWRYVDVDYRSRSEPNDILEALQKN</sequence>
<dbReference type="AlphaFoldDB" id="A0A4U0Z9G9"/>
<evidence type="ECO:0000256" key="1">
    <source>
        <dbReference type="ARBA" id="ARBA00003330"/>
    </source>
</evidence>
<dbReference type="Gene3D" id="3.40.30.10">
    <property type="entry name" value="Glutaredoxin"/>
    <property type="match status" value="1"/>
</dbReference>
<evidence type="ECO:0000256" key="4">
    <source>
        <dbReference type="ARBA" id="ARBA00022862"/>
    </source>
</evidence>
<dbReference type="SUPFAM" id="SSF52833">
    <property type="entry name" value="Thioredoxin-like"/>
    <property type="match status" value="1"/>
</dbReference>
<dbReference type="PROSITE" id="PS51352">
    <property type="entry name" value="THIOREDOXIN_2"/>
    <property type="match status" value="1"/>
</dbReference>
<comment type="function">
    <text evidence="1">Thiol-specific peroxidase that catalyzes the reduction of hydrogen peroxide and organic hydroperoxides to water and alcohols, respectively. Plays a role in cell protection against oxidative stress by detoxifying peroxides and as sensor of hydrogen peroxide-mediated signaling events.</text>
</comment>
<dbReference type="GO" id="GO:0008379">
    <property type="term" value="F:thioredoxin peroxidase activity"/>
    <property type="evidence" value="ECO:0007669"/>
    <property type="project" value="TreeGrafter"/>
</dbReference>
<organism evidence="14 15">
    <name type="scientific">Alteromonas portus</name>
    <dbReference type="NCBI Taxonomy" id="2565549"/>
    <lineage>
        <taxon>Bacteria</taxon>
        <taxon>Pseudomonadati</taxon>
        <taxon>Pseudomonadota</taxon>
        <taxon>Gammaproteobacteria</taxon>
        <taxon>Alteromonadales</taxon>
        <taxon>Alteromonadaceae</taxon>
        <taxon>Alteromonas/Salinimonas group</taxon>
        <taxon>Alteromonas</taxon>
    </lineage>
</organism>
<keyword evidence="4" id="KW-0049">Antioxidant</keyword>
<gene>
    <name evidence="14" type="ORF">E5672_14840</name>
</gene>
<comment type="caution">
    <text evidence="14">The sequence shown here is derived from an EMBL/GenBank/DDBJ whole genome shotgun (WGS) entry which is preliminary data.</text>
</comment>
<evidence type="ECO:0000256" key="10">
    <source>
        <dbReference type="ARBA" id="ARBA00042639"/>
    </source>
</evidence>
<dbReference type="RefSeq" id="WP_136782908.1">
    <property type="nucleotide sequence ID" value="NZ_SWCO01000008.1"/>
</dbReference>
<keyword evidence="7" id="KW-0676">Redox-active center</keyword>
<evidence type="ECO:0000256" key="8">
    <source>
        <dbReference type="ARBA" id="ARBA00032824"/>
    </source>
</evidence>
<dbReference type="CDD" id="cd02970">
    <property type="entry name" value="PRX_like2"/>
    <property type="match status" value="1"/>
</dbReference>
<reference evidence="14 15" key="1">
    <citation type="submission" date="2019-04" db="EMBL/GenBank/DDBJ databases">
        <title>Alteromonas portus sp. nov., an alginate lyase-excreting marine bacterium.</title>
        <authorList>
            <person name="Huang H."/>
            <person name="Mo K."/>
            <person name="Bao S."/>
        </authorList>
    </citation>
    <scope>NUCLEOTIDE SEQUENCE [LARGE SCALE GENOMIC DNA]</scope>
    <source>
        <strain evidence="14 15">HB161718</strain>
    </source>
</reference>
<evidence type="ECO:0000256" key="11">
    <source>
        <dbReference type="ARBA" id="ARBA00049091"/>
    </source>
</evidence>
<dbReference type="OrthoDB" id="9809746at2"/>
<evidence type="ECO:0000256" key="5">
    <source>
        <dbReference type="ARBA" id="ARBA00023002"/>
    </source>
</evidence>
<evidence type="ECO:0000256" key="6">
    <source>
        <dbReference type="ARBA" id="ARBA00023157"/>
    </source>
</evidence>
<keyword evidence="6" id="KW-1015">Disulfide bond</keyword>
<dbReference type="InterPro" id="IPR000866">
    <property type="entry name" value="AhpC/TSA"/>
</dbReference>
<name>A0A4U0Z9G9_9ALTE</name>
<comment type="catalytic activity">
    <reaction evidence="11">
        <text>a hydroperoxide + [thioredoxin]-dithiol = an alcohol + [thioredoxin]-disulfide + H2O</text>
        <dbReference type="Rhea" id="RHEA:62620"/>
        <dbReference type="Rhea" id="RHEA-COMP:10698"/>
        <dbReference type="Rhea" id="RHEA-COMP:10700"/>
        <dbReference type="ChEBI" id="CHEBI:15377"/>
        <dbReference type="ChEBI" id="CHEBI:29950"/>
        <dbReference type="ChEBI" id="CHEBI:30879"/>
        <dbReference type="ChEBI" id="CHEBI:35924"/>
        <dbReference type="ChEBI" id="CHEBI:50058"/>
        <dbReference type="EC" id="1.11.1.24"/>
    </reaction>
</comment>
<keyword evidence="3" id="KW-0575">Peroxidase</keyword>
<proteinExistence type="inferred from homology"/>
<dbReference type="EC" id="1.11.1.24" evidence="2"/>
<accession>A0A4U0Z9G9</accession>
<dbReference type="GO" id="GO:0005737">
    <property type="term" value="C:cytoplasm"/>
    <property type="evidence" value="ECO:0007669"/>
    <property type="project" value="TreeGrafter"/>
</dbReference>
<dbReference type="GO" id="GO:0034599">
    <property type="term" value="P:cellular response to oxidative stress"/>
    <property type="evidence" value="ECO:0007669"/>
    <property type="project" value="TreeGrafter"/>
</dbReference>
<feature type="domain" description="Thioredoxin" evidence="13">
    <location>
        <begin position="43"/>
        <end position="215"/>
    </location>
</feature>
<dbReference type="PANTHER" id="PTHR42801:SF7">
    <property type="entry name" value="SLL1159 PROTEIN"/>
    <property type="match status" value="1"/>
</dbReference>
<evidence type="ECO:0000313" key="14">
    <source>
        <dbReference type="EMBL" id="TKB02379.1"/>
    </source>
</evidence>
<evidence type="ECO:0000256" key="2">
    <source>
        <dbReference type="ARBA" id="ARBA00013017"/>
    </source>
</evidence>
<evidence type="ECO:0000256" key="9">
    <source>
        <dbReference type="ARBA" id="ARBA00038489"/>
    </source>
</evidence>
<evidence type="ECO:0000256" key="12">
    <source>
        <dbReference type="SAM" id="MobiDB-lite"/>
    </source>
</evidence>
<dbReference type="InterPro" id="IPR036249">
    <property type="entry name" value="Thioredoxin-like_sf"/>
</dbReference>
<dbReference type="GO" id="GO:0045454">
    <property type="term" value="P:cell redox homeostasis"/>
    <property type="evidence" value="ECO:0007669"/>
    <property type="project" value="TreeGrafter"/>
</dbReference>
<keyword evidence="15" id="KW-1185">Reference proteome</keyword>
<dbReference type="PANTHER" id="PTHR42801">
    <property type="entry name" value="THIOREDOXIN-DEPENDENT PEROXIDE REDUCTASE"/>
    <property type="match status" value="1"/>
</dbReference>
<keyword evidence="5" id="KW-0560">Oxidoreductase</keyword>
<dbReference type="EMBL" id="SWCO01000008">
    <property type="protein sequence ID" value="TKB02379.1"/>
    <property type="molecule type" value="Genomic_DNA"/>
</dbReference>
<evidence type="ECO:0000256" key="3">
    <source>
        <dbReference type="ARBA" id="ARBA00022559"/>
    </source>
</evidence>
<dbReference type="Pfam" id="PF00578">
    <property type="entry name" value="AhpC-TSA"/>
    <property type="match status" value="1"/>
</dbReference>
<protein>
    <recommendedName>
        <fullName evidence="2">thioredoxin-dependent peroxiredoxin</fullName>
        <ecNumber evidence="2">1.11.1.24</ecNumber>
    </recommendedName>
    <alternativeName>
        <fullName evidence="8">Thioredoxin peroxidase</fullName>
    </alternativeName>
    <alternativeName>
        <fullName evidence="10">Thioredoxin-dependent peroxiredoxin Bcp</fullName>
    </alternativeName>
</protein>
<comment type="similarity">
    <text evidence="9">Belongs to the peroxiredoxin family. BCP/PrxQ subfamily.</text>
</comment>